<name>A0A8J2K8D7_9HEXA</name>
<proteinExistence type="predicted"/>
<feature type="non-terminal residue" evidence="1">
    <location>
        <position position="1"/>
    </location>
</feature>
<reference evidence="1" key="1">
    <citation type="submission" date="2021-06" db="EMBL/GenBank/DDBJ databases">
        <authorList>
            <person name="Hodson N. C."/>
            <person name="Mongue J. A."/>
            <person name="Jaron S. K."/>
        </authorList>
    </citation>
    <scope>NUCLEOTIDE SEQUENCE</scope>
</reference>
<accession>A0A8J2K8D7</accession>
<gene>
    <name evidence="1" type="ORF">AFUS01_LOCUS23493</name>
</gene>
<evidence type="ECO:0000313" key="1">
    <source>
        <dbReference type="EMBL" id="CAG7784831.1"/>
    </source>
</evidence>
<comment type="caution">
    <text evidence="1">The sequence shown here is derived from an EMBL/GenBank/DDBJ whole genome shotgun (WGS) entry which is preliminary data.</text>
</comment>
<dbReference type="AlphaFoldDB" id="A0A8J2K8D7"/>
<sequence>MKKGQGAEGGECSQDLPVILFTPPPYMEVLADMQTKRVESLTNFNFQCSDDYVIPVHAILFQMWIPLEALPRNLQRRLQPIPGIDLRMFTVQELAPVVQLMYKRAPIPLTEKAQQAIEVIRIFFREHIQVDITPPVVEDAGASSLPPDAKFRCVRTIEGQTKEYHYVISTGEFLEICEQ</sequence>
<dbReference type="Proteomes" id="UP000708208">
    <property type="component" value="Unassembled WGS sequence"/>
</dbReference>
<dbReference type="EMBL" id="CAJVCH010283966">
    <property type="protein sequence ID" value="CAG7784831.1"/>
    <property type="molecule type" value="Genomic_DNA"/>
</dbReference>
<evidence type="ECO:0000313" key="2">
    <source>
        <dbReference type="Proteomes" id="UP000708208"/>
    </source>
</evidence>
<protein>
    <submittedName>
        <fullName evidence="1">Uncharacterized protein</fullName>
    </submittedName>
</protein>
<organism evidence="1 2">
    <name type="scientific">Allacma fusca</name>
    <dbReference type="NCBI Taxonomy" id="39272"/>
    <lineage>
        <taxon>Eukaryota</taxon>
        <taxon>Metazoa</taxon>
        <taxon>Ecdysozoa</taxon>
        <taxon>Arthropoda</taxon>
        <taxon>Hexapoda</taxon>
        <taxon>Collembola</taxon>
        <taxon>Symphypleona</taxon>
        <taxon>Sminthuridae</taxon>
        <taxon>Allacma</taxon>
    </lineage>
</organism>
<keyword evidence="2" id="KW-1185">Reference proteome</keyword>